<dbReference type="GO" id="GO:0016787">
    <property type="term" value="F:hydrolase activity"/>
    <property type="evidence" value="ECO:0007669"/>
    <property type="project" value="UniProtKB-KW"/>
</dbReference>
<dbReference type="InterPro" id="IPR026015">
    <property type="entry name" value="ATP_synth_OSCP/delta_N_sf"/>
</dbReference>
<dbReference type="EMBL" id="JGCY01000294">
    <property type="protein sequence ID" value="EXY74323.1"/>
    <property type="molecule type" value="Genomic_DNA"/>
</dbReference>
<evidence type="ECO:0000256" key="7">
    <source>
        <dbReference type="HAMAP-Rule" id="MF_01416"/>
    </source>
</evidence>
<comment type="similarity">
    <text evidence="7">Belongs to the ATPase delta chain family.</text>
</comment>
<keyword evidence="3 7" id="KW-0375">Hydrogen ion transport</keyword>
<proteinExistence type="inferred from homology"/>
<comment type="subcellular location">
    <subcellularLocation>
        <location evidence="7">Cell membrane</location>
        <topology evidence="7">Peripheral membrane protein</topology>
    </subcellularLocation>
    <subcellularLocation>
        <location evidence="1">Membrane</location>
    </subcellularLocation>
</comment>
<evidence type="ECO:0000313" key="8">
    <source>
        <dbReference type="EMBL" id="EXY74323.1"/>
    </source>
</evidence>
<protein>
    <recommendedName>
        <fullName evidence="7">ATP synthase subunit delta</fullName>
    </recommendedName>
    <alternativeName>
        <fullName evidence="7">ATP synthase F(1) sector subunit delta</fullName>
    </alternativeName>
    <alternativeName>
        <fullName evidence="7">F-type ATPase subunit delta</fullName>
        <shortName evidence="7">F-ATPase subunit delta</shortName>
    </alternativeName>
</protein>
<dbReference type="PATRIC" id="fig|1339315.3.peg.2618"/>
<dbReference type="SUPFAM" id="SSF47928">
    <property type="entry name" value="N-terminal domain of the delta subunit of the F1F0-ATP synthase"/>
    <property type="match status" value="1"/>
</dbReference>
<organism evidence="8 9">
    <name type="scientific">Bacteroides fragilis str. 3988T(B)14</name>
    <dbReference type="NCBI Taxonomy" id="1339315"/>
    <lineage>
        <taxon>Bacteria</taxon>
        <taxon>Pseudomonadati</taxon>
        <taxon>Bacteroidota</taxon>
        <taxon>Bacteroidia</taxon>
        <taxon>Bacteroidales</taxon>
        <taxon>Bacteroidaceae</taxon>
        <taxon>Bacteroides</taxon>
    </lineage>
</organism>
<evidence type="ECO:0000256" key="2">
    <source>
        <dbReference type="ARBA" id="ARBA00022448"/>
    </source>
</evidence>
<dbReference type="SMR" id="A0A015UK57"/>
<dbReference type="Gene3D" id="1.10.520.20">
    <property type="entry name" value="N-terminal domain of the delta subunit of the F1F0-ATP synthase"/>
    <property type="match status" value="1"/>
</dbReference>
<sequence>MEVGIISMRYAKALMAYAEERGAEERLYHELVTLAHSFRTVKGFCAVLDNPIVSVNEKFNLICTAADGDHKPSEEFIRFIRLVLKERRETYLQFMSLMYLDLYRKKKHIGVGKLITAVPVDKATEERIRQTAAHILHAYMELETVVDPSIEGGFVFDINDYRLDASIATQLKKVKQQFIDKNRRIV</sequence>
<dbReference type="PRINTS" id="PR00125">
    <property type="entry name" value="ATPASEDELTA"/>
</dbReference>
<evidence type="ECO:0000256" key="5">
    <source>
        <dbReference type="ARBA" id="ARBA00023136"/>
    </source>
</evidence>
<dbReference type="RefSeq" id="WP_008768717.1">
    <property type="nucleotide sequence ID" value="NZ_JGCY01000294.1"/>
</dbReference>
<dbReference type="Pfam" id="PF00213">
    <property type="entry name" value="OSCP"/>
    <property type="match status" value="1"/>
</dbReference>
<keyword evidence="5 7" id="KW-0472">Membrane</keyword>
<dbReference type="NCBIfam" id="NF009964">
    <property type="entry name" value="PRK13429.1-3"/>
    <property type="match status" value="1"/>
</dbReference>
<dbReference type="PANTHER" id="PTHR11910">
    <property type="entry name" value="ATP SYNTHASE DELTA CHAIN"/>
    <property type="match status" value="1"/>
</dbReference>
<dbReference type="InterPro" id="IPR000711">
    <property type="entry name" value="ATPase_OSCP/dsu"/>
</dbReference>
<dbReference type="NCBIfam" id="TIGR01145">
    <property type="entry name" value="ATP_synt_delta"/>
    <property type="match status" value="1"/>
</dbReference>
<keyword evidence="2 7" id="KW-0813">Transport</keyword>
<comment type="caution">
    <text evidence="8">The sequence shown here is derived from an EMBL/GenBank/DDBJ whole genome shotgun (WGS) entry which is preliminary data.</text>
</comment>
<dbReference type="GeneID" id="60369792"/>
<keyword evidence="7" id="KW-0139">CF(1)</keyword>
<keyword evidence="6 7" id="KW-0066">ATP synthesis</keyword>
<evidence type="ECO:0000313" key="9">
    <source>
        <dbReference type="Proteomes" id="UP000020529"/>
    </source>
</evidence>
<dbReference type="GO" id="GO:0046933">
    <property type="term" value="F:proton-transporting ATP synthase activity, rotational mechanism"/>
    <property type="evidence" value="ECO:0007669"/>
    <property type="project" value="UniProtKB-UniRule"/>
</dbReference>
<keyword evidence="4 7" id="KW-0406">Ion transport</keyword>
<comment type="function">
    <text evidence="7">F(1)F(0) ATP synthase produces ATP from ADP in the presence of a proton or sodium gradient. F-type ATPases consist of two structural domains, F(1) containing the extramembraneous catalytic core and F(0) containing the membrane proton channel, linked together by a central stalk and a peripheral stalk. During catalysis, ATP synthesis in the catalytic domain of F(1) is coupled via a rotary mechanism of the central stalk subunits to proton translocation.</text>
</comment>
<keyword evidence="7" id="KW-1003">Cell membrane</keyword>
<dbReference type="HAMAP" id="MF_01416">
    <property type="entry name" value="ATP_synth_delta_bact"/>
    <property type="match status" value="1"/>
</dbReference>
<reference evidence="8 9" key="1">
    <citation type="submission" date="2014-02" db="EMBL/GenBank/DDBJ databases">
        <authorList>
            <person name="Sears C."/>
            <person name="Carroll K."/>
            <person name="Sack B.R."/>
            <person name="Qadri F."/>
            <person name="Myers L.L."/>
            <person name="Chung G.-T."/>
            <person name="Escheverria P."/>
            <person name="Fraser C.M."/>
            <person name="Sadzewicz L."/>
            <person name="Shefchek K.A."/>
            <person name="Tallon L."/>
            <person name="Das S.P."/>
            <person name="Daugherty S."/>
            <person name="Mongodin E.F."/>
        </authorList>
    </citation>
    <scope>NUCLEOTIDE SEQUENCE [LARGE SCALE GENOMIC DNA]</scope>
    <source>
        <strain evidence="9">3988T(B)14</strain>
    </source>
</reference>
<gene>
    <name evidence="7 8" type="primary">atpH</name>
    <name evidence="8" type="ORF">M124_1862</name>
</gene>
<evidence type="ECO:0000256" key="4">
    <source>
        <dbReference type="ARBA" id="ARBA00023065"/>
    </source>
</evidence>
<comment type="function">
    <text evidence="7">This protein is part of the stalk that links CF(0) to CF(1). It either transmits conformational changes from CF(0) to CF(1) or is implicated in proton conduction.</text>
</comment>
<dbReference type="GO" id="GO:0005886">
    <property type="term" value="C:plasma membrane"/>
    <property type="evidence" value="ECO:0007669"/>
    <property type="project" value="UniProtKB-SubCell"/>
</dbReference>
<dbReference type="GO" id="GO:0045259">
    <property type="term" value="C:proton-transporting ATP synthase complex"/>
    <property type="evidence" value="ECO:0007669"/>
    <property type="project" value="UniProtKB-KW"/>
</dbReference>
<evidence type="ECO:0000256" key="3">
    <source>
        <dbReference type="ARBA" id="ARBA00022781"/>
    </source>
</evidence>
<dbReference type="Proteomes" id="UP000020529">
    <property type="component" value="Unassembled WGS sequence"/>
</dbReference>
<evidence type="ECO:0000256" key="1">
    <source>
        <dbReference type="ARBA" id="ARBA00004370"/>
    </source>
</evidence>
<dbReference type="AlphaFoldDB" id="A0A015UK57"/>
<name>A0A015UK57_BACFG</name>
<keyword evidence="8" id="KW-0378">Hydrolase</keyword>
<accession>A0A015UK57</accession>
<evidence type="ECO:0000256" key="6">
    <source>
        <dbReference type="ARBA" id="ARBA00023310"/>
    </source>
</evidence>